<reference evidence="2" key="1">
    <citation type="submission" date="2015-09" db="EMBL/GenBank/DDBJ databases">
        <title>De novo assembly of Pectinophora gossypiella (Pink Bollworm) gut transcriptome.</title>
        <authorList>
            <person name="Tassone E.E."/>
        </authorList>
    </citation>
    <scope>NUCLEOTIDE SEQUENCE</scope>
</reference>
<feature type="non-terminal residue" evidence="2">
    <location>
        <position position="126"/>
    </location>
</feature>
<proteinExistence type="predicted"/>
<feature type="non-terminal residue" evidence="2">
    <location>
        <position position="1"/>
    </location>
</feature>
<evidence type="ECO:0000313" key="2">
    <source>
        <dbReference type="EMBL" id="JAT87806.1"/>
    </source>
</evidence>
<sequence length="126" mass="14480">LPQSNIVKEIPKLTFDQATQTDDSQVQVPVEKIEQMETILNQLHEQFLALVGRLQLDCPESSIYNSDAENREREISDKENYAEVSMSRADRSFNQPKIEPEDLRRNVKSPQVRRVSAQTTNNVEPP</sequence>
<protein>
    <submittedName>
        <fullName evidence="2">Uncharacterized protein</fullName>
    </submittedName>
</protein>
<evidence type="ECO:0000256" key="1">
    <source>
        <dbReference type="SAM" id="MobiDB-lite"/>
    </source>
</evidence>
<dbReference type="AlphaFoldDB" id="A0A1E1WLS8"/>
<gene>
    <name evidence="2" type="ORF">g.1042</name>
</gene>
<feature type="compositionally biased region" description="Polar residues" evidence="1">
    <location>
        <begin position="116"/>
        <end position="126"/>
    </location>
</feature>
<dbReference type="OrthoDB" id="8186171at2759"/>
<feature type="region of interest" description="Disordered" evidence="1">
    <location>
        <begin position="62"/>
        <end position="126"/>
    </location>
</feature>
<accession>A0A1E1WLS8</accession>
<name>A0A1E1WLS8_PECGO</name>
<organism evidence="2">
    <name type="scientific">Pectinophora gossypiella</name>
    <name type="common">Cotton pink bollworm</name>
    <name type="synonym">Depressaria gossypiella</name>
    <dbReference type="NCBI Taxonomy" id="13191"/>
    <lineage>
        <taxon>Eukaryota</taxon>
        <taxon>Metazoa</taxon>
        <taxon>Ecdysozoa</taxon>
        <taxon>Arthropoda</taxon>
        <taxon>Hexapoda</taxon>
        <taxon>Insecta</taxon>
        <taxon>Pterygota</taxon>
        <taxon>Neoptera</taxon>
        <taxon>Endopterygota</taxon>
        <taxon>Lepidoptera</taxon>
        <taxon>Glossata</taxon>
        <taxon>Ditrysia</taxon>
        <taxon>Gelechioidea</taxon>
        <taxon>Gelechiidae</taxon>
        <taxon>Apatetrinae</taxon>
        <taxon>Pectinophora</taxon>
    </lineage>
</organism>
<dbReference type="EMBL" id="GDQN01003248">
    <property type="protein sequence ID" value="JAT87806.1"/>
    <property type="molecule type" value="Transcribed_RNA"/>
</dbReference>
<feature type="compositionally biased region" description="Basic and acidic residues" evidence="1">
    <location>
        <begin position="68"/>
        <end position="81"/>
    </location>
</feature>